<evidence type="ECO:0000313" key="3">
    <source>
        <dbReference type="EMBL" id="SFS20540.1"/>
    </source>
</evidence>
<dbReference type="Proteomes" id="UP000199024">
    <property type="component" value="Unassembled WGS sequence"/>
</dbReference>
<reference evidence="3 4" key="1">
    <citation type="submission" date="2016-10" db="EMBL/GenBank/DDBJ databases">
        <authorList>
            <person name="de Groot N.N."/>
        </authorList>
    </citation>
    <scope>NUCLEOTIDE SEQUENCE [LARGE SCALE GENOMIC DNA]</scope>
    <source>
        <strain evidence="3 4">DSM 21001</strain>
    </source>
</reference>
<dbReference type="AlphaFoldDB" id="A0A1I6MXW7"/>
<evidence type="ECO:0000259" key="2">
    <source>
        <dbReference type="Pfam" id="PF07593"/>
    </source>
</evidence>
<dbReference type="Gene3D" id="2.130.10.130">
    <property type="entry name" value="Integrin alpha, N-terminal"/>
    <property type="match status" value="1"/>
</dbReference>
<dbReference type="Pfam" id="PF13517">
    <property type="entry name" value="FG-GAP_3"/>
    <property type="match status" value="2"/>
</dbReference>
<dbReference type="InterPro" id="IPR013517">
    <property type="entry name" value="FG-GAP"/>
</dbReference>
<dbReference type="STRING" id="474950.SAMN05421771_3683"/>
<organism evidence="3 4">
    <name type="scientific">Granulicella pectinivorans</name>
    <dbReference type="NCBI Taxonomy" id="474950"/>
    <lineage>
        <taxon>Bacteria</taxon>
        <taxon>Pseudomonadati</taxon>
        <taxon>Acidobacteriota</taxon>
        <taxon>Terriglobia</taxon>
        <taxon>Terriglobales</taxon>
        <taxon>Acidobacteriaceae</taxon>
        <taxon>Granulicella</taxon>
    </lineage>
</organism>
<dbReference type="InterPro" id="IPR028994">
    <property type="entry name" value="Integrin_alpha_N"/>
</dbReference>
<sequence length="576" mass="61635">MVLRTMRGRPIRALVVGVLALAAGCVVAQKAGPFEPGFVDVTASTGIKFAHLSSPDQRYIVESMSGGVVLFDYDGDGWLDIYFTNAPSVSMAMAGKKARGALYRNNHDGTFTDTTDKAGIATPCWAMGAAVADVTNSGRQDLLVSCFGGVVLYRNNGDGTFTDVTAKAGLAQDSGWATGVTFGDYDGDGFPDLFVPHYVDFHLDDLPKFGSAKTCQYHEVAVQCGPRGLKGSGDALYHNNGDGTFTEVAAQAGVDDKQHYFGLGAVWTDFDNDGKLDLFVANDGESNYLYRNQGDGTFKEVGADAGVAFSEDGVEQANMGLAVGDFENKGRMSVAISHFSDEYMTLYRNDGAMNFTDVSHSAGVARATVPYVGWGDAFLDLDNSGWLDLMLVNGHVYPQVDSAKLGIHYREPAVLFRNQHNGKFEEAKMGAGDPLAVPQVSRGLAVGDLFNRGALDVVIENLLGEPEVLSSRPNPAHHWVSVELEGAPKNRMALNARVHVSSGGVTQMGEVRSGGSYLSQSDLRLHFGLGGAKEIETMVVEWPGATPQTFHHVAADGFYHLKQGGELIRGNASTRK</sequence>
<dbReference type="Pfam" id="PF07593">
    <property type="entry name" value="UnbV_ASPIC"/>
    <property type="match status" value="1"/>
</dbReference>
<dbReference type="RefSeq" id="WP_245782014.1">
    <property type="nucleotide sequence ID" value="NZ_FOZL01000002.1"/>
</dbReference>
<evidence type="ECO:0000256" key="1">
    <source>
        <dbReference type="ARBA" id="ARBA00022729"/>
    </source>
</evidence>
<evidence type="ECO:0000313" key="4">
    <source>
        <dbReference type="Proteomes" id="UP000199024"/>
    </source>
</evidence>
<name>A0A1I6MXW7_9BACT</name>
<gene>
    <name evidence="3" type="ORF">SAMN05421771_3683</name>
</gene>
<proteinExistence type="predicted"/>
<keyword evidence="1" id="KW-0732">Signal</keyword>
<feature type="domain" description="ASPIC/UnbV" evidence="2">
    <location>
        <begin position="493"/>
        <end position="558"/>
    </location>
</feature>
<dbReference type="InterPro" id="IPR027039">
    <property type="entry name" value="Crtac1"/>
</dbReference>
<protein>
    <submittedName>
        <fullName evidence="3">Repeat domain-containing protein</fullName>
    </submittedName>
</protein>
<accession>A0A1I6MXW7</accession>
<dbReference type="InterPro" id="IPR011519">
    <property type="entry name" value="UnbV_ASPIC"/>
</dbReference>
<dbReference type="EMBL" id="FOZL01000002">
    <property type="protein sequence ID" value="SFS20540.1"/>
    <property type="molecule type" value="Genomic_DNA"/>
</dbReference>
<dbReference type="PANTHER" id="PTHR16026">
    <property type="entry name" value="CARTILAGE ACIDIC PROTEIN 1"/>
    <property type="match status" value="1"/>
</dbReference>
<dbReference type="PROSITE" id="PS51257">
    <property type="entry name" value="PROKAR_LIPOPROTEIN"/>
    <property type="match status" value="1"/>
</dbReference>
<dbReference type="SUPFAM" id="SSF69318">
    <property type="entry name" value="Integrin alpha N-terminal domain"/>
    <property type="match status" value="1"/>
</dbReference>
<keyword evidence="4" id="KW-1185">Reference proteome</keyword>
<dbReference type="PANTHER" id="PTHR16026:SF0">
    <property type="entry name" value="CARTILAGE ACIDIC PROTEIN 1"/>
    <property type="match status" value="1"/>
</dbReference>